<organism evidence="1">
    <name type="scientific">bioreactor metagenome</name>
    <dbReference type="NCBI Taxonomy" id="1076179"/>
    <lineage>
        <taxon>unclassified sequences</taxon>
        <taxon>metagenomes</taxon>
        <taxon>ecological metagenomes</taxon>
    </lineage>
</organism>
<dbReference type="AlphaFoldDB" id="A0A645EWU7"/>
<accession>A0A645EWU7</accession>
<name>A0A645EWU7_9ZZZZ</name>
<protein>
    <submittedName>
        <fullName evidence="1">Uncharacterized protein</fullName>
    </submittedName>
</protein>
<reference evidence="1" key="1">
    <citation type="submission" date="2019-08" db="EMBL/GenBank/DDBJ databases">
        <authorList>
            <person name="Kucharzyk K."/>
            <person name="Murdoch R.W."/>
            <person name="Higgins S."/>
            <person name="Loffler F."/>
        </authorList>
    </citation>
    <scope>NUCLEOTIDE SEQUENCE</scope>
</reference>
<gene>
    <name evidence="1" type="ORF">SDC9_152222</name>
</gene>
<sequence length="147" mass="16986">MGKMRKFRAAFSMLSDPHHGIKARIQTERILKPSHIEIKSSFVEQFWIYRSAAVSVANDHLCFCFAVSVRFLSGKYAGNNRVELICGKPVRVFFIFAVLVNPFRSVKNSANTFDIRNYEILHAYRSPKNIKKENRALVPVFLFVILF</sequence>
<proteinExistence type="predicted"/>
<evidence type="ECO:0000313" key="1">
    <source>
        <dbReference type="EMBL" id="MPN04973.1"/>
    </source>
</evidence>
<dbReference type="EMBL" id="VSSQ01050889">
    <property type="protein sequence ID" value="MPN04973.1"/>
    <property type="molecule type" value="Genomic_DNA"/>
</dbReference>
<comment type="caution">
    <text evidence="1">The sequence shown here is derived from an EMBL/GenBank/DDBJ whole genome shotgun (WGS) entry which is preliminary data.</text>
</comment>